<feature type="chain" id="PRO_5003082324" evidence="5">
    <location>
        <begin position="26"/>
        <end position="286"/>
    </location>
</feature>
<evidence type="ECO:0000256" key="2">
    <source>
        <dbReference type="ARBA" id="ARBA00022448"/>
    </source>
</evidence>
<evidence type="ECO:0000256" key="5">
    <source>
        <dbReference type="SAM" id="SignalP"/>
    </source>
</evidence>
<gene>
    <name evidence="7" type="ordered locus">THI_0670</name>
    <name evidence="8" type="ORF">THICB1_150085</name>
</gene>
<name>D6CS04_THIA3</name>
<dbReference type="Pfam" id="PF04069">
    <property type="entry name" value="OpuAC"/>
    <property type="match status" value="1"/>
</dbReference>
<keyword evidence="5" id="KW-0732">Signal</keyword>
<keyword evidence="10" id="KW-1185">Reference proteome</keyword>
<dbReference type="EMBL" id="FP475956">
    <property type="protein sequence ID" value="CAZ87395.1"/>
    <property type="molecule type" value="Genomic_DNA"/>
</dbReference>
<evidence type="ECO:0000256" key="3">
    <source>
        <dbReference type="ARBA" id="ARBA00022475"/>
    </source>
</evidence>
<keyword evidence="3" id="KW-1003">Cell membrane</keyword>
<dbReference type="SUPFAM" id="SSF53850">
    <property type="entry name" value="Periplasmic binding protein-like II"/>
    <property type="match status" value="1"/>
</dbReference>
<dbReference type="EMBL" id="CTRI01000007">
    <property type="protein sequence ID" value="CQR30645.1"/>
    <property type="molecule type" value="Genomic_DNA"/>
</dbReference>
<sequence length="286" mass="31402">MQRRQFLSLGAVAAATAVTGMPAFAADKAPVSMTYVASWPSSNITTHIAARIIQKKLGYPTHLTSTDAGPMWAAVASGRADAMLTAWLPTTHQVYWDKYKKDVVDLGAITEGTWLGLAVPKYVPINTIAELETHHAKFKNRITGIEAGAGIMINTQKAIKAYDLKDMELLTSSTAAMQAQLKRAVERKDWIVVTAWKPLGIWAQFPLKTLEDPKHIYGVSGHIDAIINPKLEKSAPRVVQFLRDFKLPLDDIQAMMVELNGGKSMPEVTAQWISAHQAQVDGWTKA</sequence>
<dbReference type="InterPro" id="IPR007210">
    <property type="entry name" value="ABC_Gly_betaine_transp_sub-bd"/>
</dbReference>
<reference key="1">
    <citation type="submission" date="2009-07" db="EMBL/GenBank/DDBJ databases">
        <authorList>
            <person name="Genoscope - CEA"/>
        </authorList>
    </citation>
    <scope>NUCLEOTIDE SEQUENCE</scope>
    <source>
        <strain>3As</strain>
    </source>
</reference>
<dbReference type="RefSeq" id="WP_013104760.1">
    <property type="nucleotide sequence ID" value="NC_014145.1"/>
</dbReference>
<dbReference type="Gene3D" id="3.40.190.100">
    <property type="entry name" value="Glycine betaine-binding periplasmic protein, domain 2"/>
    <property type="match status" value="1"/>
</dbReference>
<dbReference type="GO" id="GO:0015871">
    <property type="term" value="P:choline transport"/>
    <property type="evidence" value="ECO:0007669"/>
    <property type="project" value="TreeGrafter"/>
</dbReference>
<dbReference type="GO" id="GO:0005275">
    <property type="term" value="F:amine transmembrane transporter activity"/>
    <property type="evidence" value="ECO:0007669"/>
    <property type="project" value="TreeGrafter"/>
</dbReference>
<organism evidence="7 9">
    <name type="scientific">Thiomonas arsenitoxydans (strain DSM 22701 / CIP 110005 / 3As)</name>
    <dbReference type="NCBI Taxonomy" id="426114"/>
    <lineage>
        <taxon>Bacteria</taxon>
        <taxon>Pseudomonadati</taxon>
        <taxon>Pseudomonadota</taxon>
        <taxon>Betaproteobacteria</taxon>
        <taxon>Burkholderiales</taxon>
        <taxon>Thiomonas</taxon>
    </lineage>
</organism>
<dbReference type="Proteomes" id="UP000002372">
    <property type="component" value="Chromosome"/>
</dbReference>
<evidence type="ECO:0000313" key="9">
    <source>
        <dbReference type="Proteomes" id="UP000002372"/>
    </source>
</evidence>
<dbReference type="GO" id="GO:0043190">
    <property type="term" value="C:ATP-binding cassette (ABC) transporter complex"/>
    <property type="evidence" value="ECO:0007669"/>
    <property type="project" value="InterPro"/>
</dbReference>
<evidence type="ECO:0000313" key="8">
    <source>
        <dbReference type="EMBL" id="CQR30645.1"/>
    </source>
</evidence>
<dbReference type="Gene3D" id="3.10.105.10">
    <property type="entry name" value="Dipeptide-binding Protein, Domain 3"/>
    <property type="match status" value="2"/>
</dbReference>
<evidence type="ECO:0000313" key="7">
    <source>
        <dbReference type="EMBL" id="CAZ87395.1"/>
    </source>
</evidence>
<reference evidence="9" key="2">
    <citation type="journal article" date="2010" name="PLoS Genet.">
        <title>Structure, function, and evolution of the Thiomonas spp. genome.</title>
        <authorList>
            <person name="Arsene-Ploetze F."/>
            <person name="Koechler S."/>
            <person name="Marchal M."/>
            <person name="Coppee J.Y."/>
            <person name="Chandler M."/>
            <person name="Bonnefoy V."/>
            <person name="Brochier-Armanet C."/>
            <person name="Barakat M."/>
            <person name="Barbe V."/>
            <person name="Battaglia-Brunet F."/>
            <person name="Bruneel O."/>
            <person name="Bryan C.G."/>
            <person name="Cleiss-Arnold J."/>
            <person name="Cruveiller S."/>
            <person name="Erhardt M."/>
            <person name="Heinrich-Salmeron A."/>
            <person name="Hommais F."/>
            <person name="Joulian C."/>
            <person name="Krin E."/>
            <person name="Lieutaud A."/>
            <person name="Lievremont D."/>
            <person name="Michel C."/>
            <person name="Muller D."/>
            <person name="Ortet P."/>
            <person name="Proux C."/>
            <person name="Siguier P."/>
            <person name="Roche D."/>
            <person name="Rouy Z."/>
            <person name="Salvignol G."/>
            <person name="Slyemi D."/>
            <person name="Talla E."/>
            <person name="Weiss S."/>
            <person name="Weissenbach J."/>
            <person name="Medigue C."/>
            <person name="Bertin P.N."/>
        </authorList>
    </citation>
    <scope>NUCLEOTIDE SEQUENCE [LARGE SCALE GENOMIC DNA]</scope>
    <source>
        <strain evidence="9">DSM 22701 / CIP 110005 / 3As</strain>
    </source>
</reference>
<feature type="domain" description="ABC-type glycine betaine transport system substrate-binding" evidence="6">
    <location>
        <begin position="37"/>
        <end position="274"/>
    </location>
</feature>
<reference evidence="8 10" key="4">
    <citation type="submission" date="2015-03" db="EMBL/GenBank/DDBJ databases">
        <authorList>
            <person name="Regsiter A."/>
            <person name="william w."/>
        </authorList>
    </citation>
    <scope>NUCLEOTIDE SEQUENCE [LARGE SCALE GENOMIC DNA]</scope>
    <source>
        <strain evidence="8 10">CB1</strain>
    </source>
</reference>
<accession>D6CS04</accession>
<dbReference type="KEGG" id="thi:THI_0670"/>
<dbReference type="InterPro" id="IPR006311">
    <property type="entry name" value="TAT_signal"/>
</dbReference>
<dbReference type="PANTHER" id="PTHR47737:SF1">
    <property type="entry name" value="GLYCINE BETAINE_PROLINE BETAINE TRANSPORT SYSTEM PERMEASE PROTEIN PROW"/>
    <property type="match status" value="1"/>
</dbReference>
<evidence type="ECO:0000259" key="6">
    <source>
        <dbReference type="Pfam" id="PF04069"/>
    </source>
</evidence>
<dbReference type="PROSITE" id="PS51318">
    <property type="entry name" value="TAT"/>
    <property type="match status" value="1"/>
</dbReference>
<dbReference type="GO" id="GO:0031460">
    <property type="term" value="P:glycine betaine transport"/>
    <property type="evidence" value="ECO:0007669"/>
    <property type="project" value="TreeGrafter"/>
</dbReference>
<dbReference type="PANTHER" id="PTHR47737">
    <property type="entry name" value="GLYCINE BETAINE/PROLINE BETAINE TRANSPORT SYSTEM PERMEASE PROTEIN PROW"/>
    <property type="match status" value="1"/>
</dbReference>
<proteinExistence type="predicted"/>
<dbReference type="eggNOG" id="COG2113">
    <property type="taxonomic scope" value="Bacteria"/>
</dbReference>
<reference evidence="7" key="3">
    <citation type="submission" date="2010-07" db="EMBL/GenBank/DDBJ databases">
        <authorList>
            <person name="Genoscope - CEA"/>
        </authorList>
    </citation>
    <scope>NUCLEOTIDE SEQUENCE</scope>
    <source>
        <strain evidence="7">3As</strain>
    </source>
</reference>
<evidence type="ECO:0000256" key="4">
    <source>
        <dbReference type="ARBA" id="ARBA00023136"/>
    </source>
</evidence>
<keyword evidence="4" id="KW-0472">Membrane</keyword>
<dbReference type="CDD" id="cd13639">
    <property type="entry name" value="PBP2_OpuAC_like"/>
    <property type="match status" value="1"/>
</dbReference>
<dbReference type="HOGENOM" id="CLU_008673_1_0_4"/>
<keyword evidence="2" id="KW-0813">Transport</keyword>
<evidence type="ECO:0000256" key="1">
    <source>
        <dbReference type="ARBA" id="ARBA00004236"/>
    </source>
</evidence>
<comment type="subcellular location">
    <subcellularLocation>
        <location evidence="1">Cell membrane</location>
    </subcellularLocation>
</comment>
<dbReference type="Proteomes" id="UP000078599">
    <property type="component" value="Unassembled WGS sequence"/>
</dbReference>
<dbReference type="OrthoDB" id="9787902at2"/>
<evidence type="ECO:0000313" key="10">
    <source>
        <dbReference type="Proteomes" id="UP000078599"/>
    </source>
</evidence>
<dbReference type="GO" id="GO:0015226">
    <property type="term" value="F:carnitine transmembrane transporter activity"/>
    <property type="evidence" value="ECO:0007669"/>
    <property type="project" value="TreeGrafter"/>
</dbReference>
<feature type="signal peptide" evidence="5">
    <location>
        <begin position="1"/>
        <end position="25"/>
    </location>
</feature>
<dbReference type="AlphaFoldDB" id="D6CS04"/>
<protein>
    <submittedName>
        <fullName evidence="7">ABC-type glycine betaine transport systems, periplasmic component</fullName>
    </submittedName>
</protein>